<feature type="non-terminal residue" evidence="16">
    <location>
        <position position="1"/>
    </location>
</feature>
<keyword evidence="12" id="KW-0472">Membrane</keyword>
<name>F8NH94_SERL9</name>
<dbReference type="PANTHER" id="PTHR24305:SF166">
    <property type="entry name" value="CYTOCHROME P450 12A4, MITOCHONDRIAL-RELATED"/>
    <property type="match status" value="1"/>
</dbReference>
<keyword evidence="7 13" id="KW-0479">Metal-binding</keyword>
<keyword evidence="11 14" id="KW-0503">Monooxygenase</keyword>
<reference evidence="16" key="1">
    <citation type="submission" date="2011-04" db="EMBL/GenBank/DDBJ databases">
        <title>Evolution of plant cell wall degrading machinery underlies the functional diversity of forest fungi.</title>
        <authorList>
            <consortium name="US DOE Joint Genome Institute (JGI-PGF)"/>
            <person name="Eastwood D.C."/>
            <person name="Floudas D."/>
            <person name="Binder M."/>
            <person name="Majcherczyk A."/>
            <person name="Schneider P."/>
            <person name="Aerts A."/>
            <person name="Asiegbu F.O."/>
            <person name="Baker S.E."/>
            <person name="Barry K."/>
            <person name="Bendiksby M."/>
            <person name="Blumentritt M."/>
            <person name="Coutinho P.M."/>
            <person name="Cullen D."/>
            <person name="Cullen D."/>
            <person name="Gathman A."/>
            <person name="Goodell B."/>
            <person name="Henrissat B."/>
            <person name="Ihrmark K."/>
            <person name="Kauserud H."/>
            <person name="Kohler A."/>
            <person name="LaButti K."/>
            <person name="Lapidus A."/>
            <person name="Lavin J.L."/>
            <person name="Lee Y.-H."/>
            <person name="Lindquist E."/>
            <person name="Lilly W."/>
            <person name="Lucas S."/>
            <person name="Morin E."/>
            <person name="Murat C."/>
            <person name="Oguiza J.A."/>
            <person name="Park J."/>
            <person name="Pisabarro A.G."/>
            <person name="Riley R."/>
            <person name="Rosling A."/>
            <person name="Salamov A."/>
            <person name="Schmidt O."/>
            <person name="Schmutz J."/>
            <person name="Skrede I."/>
            <person name="Stenlid J."/>
            <person name="Wiebenga A."/>
            <person name="Xie X."/>
            <person name="Kues U."/>
            <person name="Hibbett D.S."/>
            <person name="Hoffmeister D."/>
            <person name="Hogberg N."/>
            <person name="Martin F."/>
            <person name="Grigoriev I.V."/>
            <person name="Watkinson S.C."/>
        </authorList>
    </citation>
    <scope>NUCLEOTIDE SEQUENCE</scope>
    <source>
        <strain evidence="16">S7.9</strain>
    </source>
</reference>
<dbReference type="PRINTS" id="PR00385">
    <property type="entry name" value="P450"/>
</dbReference>
<evidence type="ECO:0000256" key="6">
    <source>
        <dbReference type="ARBA" id="ARBA00022692"/>
    </source>
</evidence>
<dbReference type="Pfam" id="PF00067">
    <property type="entry name" value="p450"/>
    <property type="match status" value="1"/>
</dbReference>
<evidence type="ECO:0000256" key="5">
    <source>
        <dbReference type="ARBA" id="ARBA00022617"/>
    </source>
</evidence>
<dbReference type="GO" id="GO:0016020">
    <property type="term" value="C:membrane"/>
    <property type="evidence" value="ECO:0007669"/>
    <property type="project" value="UniProtKB-SubCell"/>
</dbReference>
<evidence type="ECO:0000256" key="9">
    <source>
        <dbReference type="ARBA" id="ARBA00023002"/>
    </source>
</evidence>
<keyword evidence="9 14" id="KW-0560">Oxidoreductase</keyword>
<evidence type="ECO:0000256" key="11">
    <source>
        <dbReference type="ARBA" id="ARBA00023033"/>
    </source>
</evidence>
<comment type="pathway">
    <text evidence="3">Secondary metabolite biosynthesis; terpenoid biosynthesis.</text>
</comment>
<dbReference type="GO" id="GO:0005506">
    <property type="term" value="F:iron ion binding"/>
    <property type="evidence" value="ECO:0007669"/>
    <property type="project" value="InterPro"/>
</dbReference>
<evidence type="ECO:0000256" key="13">
    <source>
        <dbReference type="PIRSR" id="PIRSR602401-1"/>
    </source>
</evidence>
<dbReference type="SUPFAM" id="SSF48264">
    <property type="entry name" value="Cytochrome P450"/>
    <property type="match status" value="1"/>
</dbReference>
<dbReference type="PROSITE" id="PS00086">
    <property type="entry name" value="CYTOCHROME_P450"/>
    <property type="match status" value="1"/>
</dbReference>
<feature type="binding site" description="axial binding residue" evidence="13">
    <location>
        <position position="464"/>
    </location>
    <ligand>
        <name>heme</name>
        <dbReference type="ChEBI" id="CHEBI:30413"/>
    </ligand>
    <ligandPart>
        <name>Fe</name>
        <dbReference type="ChEBI" id="CHEBI:18248"/>
    </ligandPart>
</feature>
<keyword evidence="15" id="KW-0732">Signal</keyword>
<dbReference type="Proteomes" id="UP000008064">
    <property type="component" value="Unassembled WGS sequence"/>
</dbReference>
<evidence type="ECO:0000256" key="1">
    <source>
        <dbReference type="ARBA" id="ARBA00001971"/>
    </source>
</evidence>
<dbReference type="PANTHER" id="PTHR24305">
    <property type="entry name" value="CYTOCHROME P450"/>
    <property type="match status" value="1"/>
</dbReference>
<evidence type="ECO:0000256" key="3">
    <source>
        <dbReference type="ARBA" id="ARBA00004721"/>
    </source>
</evidence>
<proteinExistence type="inferred from homology"/>
<dbReference type="InterPro" id="IPR001128">
    <property type="entry name" value="Cyt_P450"/>
</dbReference>
<keyword evidence="6" id="KW-0812">Transmembrane</keyword>
<dbReference type="PRINTS" id="PR00463">
    <property type="entry name" value="EP450I"/>
</dbReference>
<organism>
    <name type="scientific">Serpula lacrymans var. lacrymans (strain S7.9)</name>
    <name type="common">Dry rot fungus</name>
    <dbReference type="NCBI Taxonomy" id="578457"/>
    <lineage>
        <taxon>Eukaryota</taxon>
        <taxon>Fungi</taxon>
        <taxon>Dikarya</taxon>
        <taxon>Basidiomycota</taxon>
        <taxon>Agaricomycotina</taxon>
        <taxon>Agaricomycetes</taxon>
        <taxon>Agaricomycetidae</taxon>
        <taxon>Boletales</taxon>
        <taxon>Coniophorineae</taxon>
        <taxon>Serpulaceae</taxon>
        <taxon>Serpula</taxon>
    </lineage>
</organism>
<accession>F8NH94</accession>
<dbReference type="InterPro" id="IPR050121">
    <property type="entry name" value="Cytochrome_P450_monoxygenase"/>
</dbReference>
<dbReference type="RefSeq" id="XP_007313925.1">
    <property type="nucleotide sequence ID" value="XM_007313863.1"/>
</dbReference>
<comment type="cofactor">
    <cofactor evidence="1 13">
        <name>heme</name>
        <dbReference type="ChEBI" id="CHEBI:30413"/>
    </cofactor>
</comment>
<dbReference type="InterPro" id="IPR036396">
    <property type="entry name" value="Cyt_P450_sf"/>
</dbReference>
<evidence type="ECO:0000313" key="16">
    <source>
        <dbReference type="EMBL" id="EGO29683.1"/>
    </source>
</evidence>
<keyword evidence="8" id="KW-1133">Transmembrane helix</keyword>
<dbReference type="KEGG" id="sla:SERLADRAFT_359594"/>
<dbReference type="GeneID" id="18809690"/>
<dbReference type="InterPro" id="IPR002401">
    <property type="entry name" value="Cyt_P450_E_grp-I"/>
</dbReference>
<gene>
    <name evidence="16" type="ORF">SERLADRAFT_359594</name>
</gene>
<protein>
    <recommendedName>
        <fullName evidence="17">Cytochrome P450</fullName>
    </recommendedName>
</protein>
<evidence type="ECO:0000256" key="7">
    <source>
        <dbReference type="ARBA" id="ARBA00022723"/>
    </source>
</evidence>
<evidence type="ECO:0000256" key="10">
    <source>
        <dbReference type="ARBA" id="ARBA00023004"/>
    </source>
</evidence>
<dbReference type="AlphaFoldDB" id="F8NH94"/>
<evidence type="ECO:0000256" key="2">
    <source>
        <dbReference type="ARBA" id="ARBA00004370"/>
    </source>
</evidence>
<dbReference type="EMBL" id="GL945429">
    <property type="protein sequence ID" value="EGO29683.1"/>
    <property type="molecule type" value="Genomic_DNA"/>
</dbReference>
<comment type="subcellular location">
    <subcellularLocation>
        <location evidence="2">Membrane</location>
    </subcellularLocation>
</comment>
<dbReference type="CDD" id="cd11070">
    <property type="entry name" value="CYP56-like"/>
    <property type="match status" value="1"/>
</dbReference>
<dbReference type="GO" id="GO:0004497">
    <property type="term" value="F:monooxygenase activity"/>
    <property type="evidence" value="ECO:0007669"/>
    <property type="project" value="UniProtKB-KW"/>
</dbReference>
<dbReference type="Gene3D" id="1.10.630.10">
    <property type="entry name" value="Cytochrome P450"/>
    <property type="match status" value="1"/>
</dbReference>
<feature type="signal peptide" evidence="15">
    <location>
        <begin position="1"/>
        <end position="24"/>
    </location>
</feature>
<sequence>MMEISGFSLHTLFVLLGSVALLSAVQTYIDFSRALRSIKHLPGHRTLISSATLIGNIFPRIPFISLGHDHLWRLKHSTFVDKGLDIVSSVALWPKGLVSVWIADAAVIKEVVWSRGRFPKPLHQYTILTFFGGNIVVSEGDEWKRYRKIVAPAFSDRNNRLVWNETCRIMLDLFDNVWAGKDEITVDHGVDLTLPIALFVIGAAGFGRNISWQEDAIIPPGHKMTFKDALHIVTTNLVLKLTVPKWAFGLTKRLQRTWLAFEELERYLYEMIQARKNAEIKEERHDLFNSLLAANDDADLSSDEVRLSDSELVGNIFIFLVAGHETTAHSLCFALAMLALYPDEQEILHQHIKGVLPDGRIPAYEDMTQLTRSFAVFNEALRMFPPVTGIPKSFAEDTSFVTPNAAGENTTVTIPRGAVMSLDVPGLHYNPRYWEDPHTFKPSRFLGDWNRDAFLPFSAGHRGCVGRKFSETEGTAVLTLFIMRYKVEIKEEPQFASETFEQRKERILDARSTVTLAPTRVPFVFKRRD</sequence>
<keyword evidence="5 13" id="KW-0349">Heme</keyword>
<evidence type="ECO:0000256" key="15">
    <source>
        <dbReference type="SAM" id="SignalP"/>
    </source>
</evidence>
<comment type="similarity">
    <text evidence="4 14">Belongs to the cytochrome P450 family.</text>
</comment>
<evidence type="ECO:0000256" key="12">
    <source>
        <dbReference type="ARBA" id="ARBA00023136"/>
    </source>
</evidence>
<dbReference type="GO" id="GO:0016705">
    <property type="term" value="F:oxidoreductase activity, acting on paired donors, with incorporation or reduction of molecular oxygen"/>
    <property type="evidence" value="ECO:0007669"/>
    <property type="project" value="InterPro"/>
</dbReference>
<evidence type="ECO:0000256" key="14">
    <source>
        <dbReference type="RuleBase" id="RU000461"/>
    </source>
</evidence>
<feature type="chain" id="PRO_5003376000" description="Cytochrome P450" evidence="15">
    <location>
        <begin position="25"/>
        <end position="529"/>
    </location>
</feature>
<dbReference type="HOGENOM" id="CLU_001570_25_0_1"/>
<keyword evidence="10 13" id="KW-0408">Iron</keyword>
<evidence type="ECO:0008006" key="17">
    <source>
        <dbReference type="Google" id="ProtNLM"/>
    </source>
</evidence>
<dbReference type="InterPro" id="IPR017972">
    <property type="entry name" value="Cyt_P450_CS"/>
</dbReference>
<dbReference type="GO" id="GO:0020037">
    <property type="term" value="F:heme binding"/>
    <property type="evidence" value="ECO:0007669"/>
    <property type="project" value="InterPro"/>
</dbReference>
<dbReference type="OrthoDB" id="1470350at2759"/>
<evidence type="ECO:0000256" key="4">
    <source>
        <dbReference type="ARBA" id="ARBA00010617"/>
    </source>
</evidence>
<evidence type="ECO:0000256" key="8">
    <source>
        <dbReference type="ARBA" id="ARBA00022989"/>
    </source>
</evidence>